<dbReference type="Proteomes" id="UP000198949">
    <property type="component" value="Unassembled WGS sequence"/>
</dbReference>
<accession>A0A1G7APD4</accession>
<evidence type="ECO:0000313" key="1">
    <source>
        <dbReference type="EMBL" id="SDE15865.1"/>
    </source>
</evidence>
<dbReference type="EMBL" id="FNAD01000014">
    <property type="protein sequence ID" value="SDE15865.1"/>
    <property type="molecule type" value="Genomic_DNA"/>
</dbReference>
<gene>
    <name evidence="1" type="ORF">SAMN05216270_11430</name>
</gene>
<keyword evidence="2" id="KW-1185">Reference proteome</keyword>
<reference evidence="2" key="1">
    <citation type="submission" date="2016-10" db="EMBL/GenBank/DDBJ databases">
        <authorList>
            <person name="Varghese N."/>
            <person name="Submissions S."/>
        </authorList>
    </citation>
    <scope>NUCLEOTIDE SEQUENCE [LARGE SCALE GENOMIC DNA]</scope>
    <source>
        <strain evidence="2">CGMCC 4.3516</strain>
    </source>
</reference>
<organism evidence="1 2">
    <name type="scientific">Glycomyces harbinensis</name>
    <dbReference type="NCBI Taxonomy" id="58114"/>
    <lineage>
        <taxon>Bacteria</taxon>
        <taxon>Bacillati</taxon>
        <taxon>Actinomycetota</taxon>
        <taxon>Actinomycetes</taxon>
        <taxon>Glycomycetales</taxon>
        <taxon>Glycomycetaceae</taxon>
        <taxon>Glycomyces</taxon>
    </lineage>
</organism>
<name>A0A1G7APD4_9ACTN</name>
<dbReference type="AlphaFoldDB" id="A0A1G7APD4"/>
<sequence>MDLSSSTSVTAPISAAAGISSVSHVPSAEALETARTANAATEANTVSPLRASVRGLRRRVCHHTLRPVKAATTAIMNMNDAAENHSRAVPALS</sequence>
<dbReference type="RefSeq" id="WP_091039289.1">
    <property type="nucleotide sequence ID" value="NZ_FNAD01000014.1"/>
</dbReference>
<protein>
    <submittedName>
        <fullName evidence="1">Uncharacterized protein</fullName>
    </submittedName>
</protein>
<evidence type="ECO:0000313" key="2">
    <source>
        <dbReference type="Proteomes" id="UP000198949"/>
    </source>
</evidence>
<proteinExistence type="predicted"/>